<evidence type="ECO:0000313" key="2">
    <source>
        <dbReference type="EMBL" id="CAG6616148.1"/>
    </source>
</evidence>
<dbReference type="EMBL" id="HBUF01034935">
    <property type="protein sequence ID" value="CAG6616154.1"/>
    <property type="molecule type" value="Transcribed_RNA"/>
</dbReference>
<feature type="compositionally biased region" description="Polar residues" evidence="1">
    <location>
        <begin position="28"/>
        <end position="45"/>
    </location>
</feature>
<dbReference type="EMBL" id="HBUF01558863">
    <property type="protein sequence ID" value="CAG6761324.1"/>
    <property type="molecule type" value="Transcribed_RNA"/>
</dbReference>
<feature type="compositionally biased region" description="Polar residues" evidence="1">
    <location>
        <begin position="1"/>
        <end position="17"/>
    </location>
</feature>
<dbReference type="EMBL" id="HBUF01354832">
    <property type="protein sequence ID" value="CAG6716652.1"/>
    <property type="molecule type" value="Transcribed_RNA"/>
</dbReference>
<proteinExistence type="predicted"/>
<sequence>MERSTSSKAPNSGSLTPLRNHPLRAPTPNLSQIGKVFQTTSMQPYTTRTVTRTSSRDHNTGGSTTRRSRLTLPILHSPETPDTGGSAADQPPKGPKLISVAVVVVRVVVVTWPAHRVTLSLALPISITDGSSSRIMKQIRTKRLAI</sequence>
<dbReference type="EMBL" id="HBUF01558864">
    <property type="protein sequence ID" value="CAG6761327.1"/>
    <property type="molecule type" value="Transcribed_RNA"/>
</dbReference>
<accession>A0A8D8PWR4</accession>
<feature type="region of interest" description="Disordered" evidence="1">
    <location>
        <begin position="1"/>
        <end position="94"/>
    </location>
</feature>
<evidence type="ECO:0000256" key="1">
    <source>
        <dbReference type="SAM" id="MobiDB-lite"/>
    </source>
</evidence>
<dbReference type="EMBL" id="HBUF01034934">
    <property type="protein sequence ID" value="CAG6616151.1"/>
    <property type="molecule type" value="Transcribed_RNA"/>
</dbReference>
<dbReference type="EMBL" id="HBUF01354831">
    <property type="protein sequence ID" value="CAG6716649.1"/>
    <property type="molecule type" value="Transcribed_RNA"/>
</dbReference>
<reference evidence="2" key="1">
    <citation type="submission" date="2021-05" db="EMBL/GenBank/DDBJ databases">
        <authorList>
            <person name="Alioto T."/>
            <person name="Alioto T."/>
            <person name="Gomez Garrido J."/>
        </authorList>
    </citation>
    <scope>NUCLEOTIDE SEQUENCE</scope>
</reference>
<name>A0A8D8PWR4_9HEMI</name>
<dbReference type="EMBL" id="HBUF01211783">
    <property type="protein sequence ID" value="CAG6665784.1"/>
    <property type="molecule type" value="Transcribed_RNA"/>
</dbReference>
<organism evidence="2">
    <name type="scientific">Cacopsylla melanoneura</name>
    <dbReference type="NCBI Taxonomy" id="428564"/>
    <lineage>
        <taxon>Eukaryota</taxon>
        <taxon>Metazoa</taxon>
        <taxon>Ecdysozoa</taxon>
        <taxon>Arthropoda</taxon>
        <taxon>Hexapoda</taxon>
        <taxon>Insecta</taxon>
        <taxon>Pterygota</taxon>
        <taxon>Neoptera</taxon>
        <taxon>Paraneoptera</taxon>
        <taxon>Hemiptera</taxon>
        <taxon>Sternorrhyncha</taxon>
        <taxon>Psylloidea</taxon>
        <taxon>Psyllidae</taxon>
        <taxon>Psyllinae</taxon>
        <taxon>Cacopsylla</taxon>
    </lineage>
</organism>
<dbReference type="EMBL" id="HBUF01034933">
    <property type="protein sequence ID" value="CAG6616148.1"/>
    <property type="molecule type" value="Transcribed_RNA"/>
</dbReference>
<dbReference type="EMBL" id="HBUF01211784">
    <property type="protein sequence ID" value="CAG6665787.1"/>
    <property type="molecule type" value="Transcribed_RNA"/>
</dbReference>
<dbReference type="AlphaFoldDB" id="A0A8D8PWR4"/>
<protein>
    <submittedName>
        <fullName evidence="2">Uncharacterized protein</fullName>
    </submittedName>
</protein>